<dbReference type="EMBL" id="BMYK01000003">
    <property type="protein sequence ID" value="GHC76461.1"/>
    <property type="molecule type" value="Genomic_DNA"/>
</dbReference>
<comment type="caution">
    <text evidence="3">The sequence shown here is derived from an EMBL/GenBank/DDBJ whole genome shotgun (WGS) entry which is preliminary data.</text>
</comment>
<comment type="similarity">
    <text evidence="1">Belongs to the UPF0065 (bug) family.</text>
</comment>
<dbReference type="Gene3D" id="3.40.190.150">
    <property type="entry name" value="Bordetella uptake gene, domain 1"/>
    <property type="match status" value="1"/>
</dbReference>
<feature type="chain" id="PRO_5045079297" description="Tripartite tricarboxylate transporter substrate binding protein" evidence="2">
    <location>
        <begin position="20"/>
        <end position="318"/>
    </location>
</feature>
<evidence type="ECO:0000313" key="4">
    <source>
        <dbReference type="Proteomes" id="UP000626210"/>
    </source>
</evidence>
<accession>A0ABQ3FZ63</accession>
<gene>
    <name evidence="3" type="ORF">GCM10007320_15710</name>
</gene>
<dbReference type="InterPro" id="IPR042100">
    <property type="entry name" value="Bug_dom1"/>
</dbReference>
<proteinExistence type="inferred from homology"/>
<dbReference type="PIRSF" id="PIRSF017082">
    <property type="entry name" value="YflP"/>
    <property type="match status" value="1"/>
</dbReference>
<reference evidence="4" key="1">
    <citation type="journal article" date="2019" name="Int. J. Syst. Evol. Microbiol.">
        <title>The Global Catalogue of Microorganisms (GCM) 10K type strain sequencing project: providing services to taxonomists for standard genome sequencing and annotation.</title>
        <authorList>
            <consortium name="The Broad Institute Genomics Platform"/>
            <consortium name="The Broad Institute Genome Sequencing Center for Infectious Disease"/>
            <person name="Wu L."/>
            <person name="Ma J."/>
        </authorList>
    </citation>
    <scope>NUCLEOTIDE SEQUENCE [LARGE SCALE GENOMIC DNA]</scope>
    <source>
        <strain evidence="4">KCTC 23314</strain>
    </source>
</reference>
<evidence type="ECO:0000313" key="3">
    <source>
        <dbReference type="EMBL" id="GHC76461.1"/>
    </source>
</evidence>
<dbReference type="SUPFAM" id="SSF53850">
    <property type="entry name" value="Periplasmic binding protein-like II"/>
    <property type="match status" value="1"/>
</dbReference>
<dbReference type="RefSeq" id="WP_189686391.1">
    <property type="nucleotide sequence ID" value="NZ_BMYK01000003.1"/>
</dbReference>
<feature type="signal peptide" evidence="2">
    <location>
        <begin position="1"/>
        <end position="19"/>
    </location>
</feature>
<dbReference type="Pfam" id="PF03401">
    <property type="entry name" value="TctC"/>
    <property type="match status" value="1"/>
</dbReference>
<dbReference type="PANTHER" id="PTHR42928">
    <property type="entry name" value="TRICARBOXYLATE-BINDING PROTEIN"/>
    <property type="match status" value="1"/>
</dbReference>
<dbReference type="PANTHER" id="PTHR42928:SF5">
    <property type="entry name" value="BLR1237 PROTEIN"/>
    <property type="match status" value="1"/>
</dbReference>
<dbReference type="Gene3D" id="3.40.190.10">
    <property type="entry name" value="Periplasmic binding protein-like II"/>
    <property type="match status" value="1"/>
</dbReference>
<protein>
    <recommendedName>
        <fullName evidence="5">Tripartite tricarboxylate transporter substrate binding protein</fullName>
    </recommendedName>
</protein>
<organism evidence="3 4">
    <name type="scientific">Pseudorhodoferax aquiterrae</name>
    <dbReference type="NCBI Taxonomy" id="747304"/>
    <lineage>
        <taxon>Bacteria</taxon>
        <taxon>Pseudomonadati</taxon>
        <taxon>Pseudomonadota</taxon>
        <taxon>Betaproteobacteria</taxon>
        <taxon>Burkholderiales</taxon>
        <taxon>Comamonadaceae</taxon>
    </lineage>
</organism>
<dbReference type="CDD" id="cd07012">
    <property type="entry name" value="PBP2_Bug_TTT"/>
    <property type="match status" value="1"/>
</dbReference>
<sequence length="318" mass="33040">MKTLLLAAALATAAATALAQPYPNRPIRLIVGYSPSGAADLIARIVAEAMGKELGQSIVVDNKPGAGSTLASSLLWRAPADGYTLGLATATLYGIDQHLYKVRYQPTDFTPITRLTVSPLVLAVNKDLGIDSVQDLVAKVRAQPGKMNYSSSGIGGSPHIAALSFEKAVGGQMVHIPFKGGAPALQAVAAGDVQLSFGTAASVLPLGRPGTVKMLGVTTEQPSAVVPGLPTLAAQGLPGFAFSFWFGLFGPAQLPAEVTQRLYAAATRALADPQVQRKLLDTGNEALASSSPAQFDRWAADSGREALERIKEANVKVE</sequence>
<dbReference type="Proteomes" id="UP000626210">
    <property type="component" value="Unassembled WGS sequence"/>
</dbReference>
<keyword evidence="2" id="KW-0732">Signal</keyword>
<evidence type="ECO:0008006" key="5">
    <source>
        <dbReference type="Google" id="ProtNLM"/>
    </source>
</evidence>
<evidence type="ECO:0000256" key="2">
    <source>
        <dbReference type="SAM" id="SignalP"/>
    </source>
</evidence>
<dbReference type="InterPro" id="IPR005064">
    <property type="entry name" value="BUG"/>
</dbReference>
<name>A0ABQ3FZ63_9BURK</name>
<keyword evidence="4" id="KW-1185">Reference proteome</keyword>
<evidence type="ECO:0000256" key="1">
    <source>
        <dbReference type="ARBA" id="ARBA00006987"/>
    </source>
</evidence>